<dbReference type="AlphaFoldDB" id="A0A485M4C9"/>
<sequence length="212" mass="22547">MPVQEFLRIPAGGGVSLEGKLSIPEGALGLVIFAHGAGSSRLSPRNTYVAKLLQHNGLGTLLFDLLTEEEDMVYSNRFDIDLISARMAEATTWVSGNTAAQGMPIGFFGASTGSAAALKASVTIEKGIRAVVSRGGRPDMVMDILPEVRSPTLLIVGGDDAVVIELNRQAFNALTTEKDLQIIPGAGHLFEEPGKLDMVADLAGRWFTRHMA</sequence>
<reference evidence="1" key="1">
    <citation type="submission" date="2019-03" db="EMBL/GenBank/DDBJ databases">
        <authorList>
            <person name="Hao L."/>
        </authorList>
    </citation>
    <scope>NUCLEOTIDE SEQUENCE</scope>
</reference>
<dbReference type="InterPro" id="IPR029058">
    <property type="entry name" value="AB_hydrolase_fold"/>
</dbReference>
<dbReference type="Gene3D" id="3.40.50.1820">
    <property type="entry name" value="alpha/beta hydrolase"/>
    <property type="match status" value="1"/>
</dbReference>
<evidence type="ECO:0000313" key="1">
    <source>
        <dbReference type="EMBL" id="VFU18191.1"/>
    </source>
</evidence>
<dbReference type="GO" id="GO:0016740">
    <property type="term" value="F:transferase activity"/>
    <property type="evidence" value="ECO:0007669"/>
    <property type="project" value="UniProtKB-KW"/>
</dbReference>
<proteinExistence type="predicted"/>
<dbReference type="SUPFAM" id="SSF53474">
    <property type="entry name" value="alpha/beta-Hydrolases"/>
    <property type="match status" value="1"/>
</dbReference>
<keyword evidence="1" id="KW-0808">Transferase</keyword>
<protein>
    <submittedName>
        <fullName evidence="1">Putative phosphoribosyl transferase</fullName>
    </submittedName>
</protein>
<accession>A0A485M4C9</accession>
<name>A0A485M4C9_9ZZZZ</name>
<gene>
    <name evidence="1" type="ORF">SCFA_790011</name>
</gene>
<dbReference type="EMBL" id="CAADRM010000146">
    <property type="protein sequence ID" value="VFU18191.1"/>
    <property type="molecule type" value="Genomic_DNA"/>
</dbReference>
<organism evidence="1">
    <name type="scientific">anaerobic digester metagenome</name>
    <dbReference type="NCBI Taxonomy" id="1263854"/>
    <lineage>
        <taxon>unclassified sequences</taxon>
        <taxon>metagenomes</taxon>
        <taxon>ecological metagenomes</taxon>
    </lineage>
</organism>